<evidence type="ECO:0000313" key="2">
    <source>
        <dbReference type="Proteomes" id="UP000240760"/>
    </source>
</evidence>
<evidence type="ECO:0000313" key="1">
    <source>
        <dbReference type="EMBL" id="PTB75584.1"/>
    </source>
</evidence>
<sequence length="186" mass="20856">MAGGAQDDTEVPGRQTALTLACGHIVYYDYLERAQRNDHGDGVKLECFSCEAVMECRRRGHLPRRVPIPRAFDGLESVNILPLTPPEGGASPSKCASCMAWMAREVEEVLQVLRDEQREEPYNPVGEAVRRVLQMFMDDMEKENLVELSLEDVLLRLQAPAANNVLVVCISAGRGWHEGTLWDWDC</sequence>
<organism evidence="1 2">
    <name type="scientific">Trichoderma longibrachiatum ATCC 18648</name>
    <dbReference type="NCBI Taxonomy" id="983965"/>
    <lineage>
        <taxon>Eukaryota</taxon>
        <taxon>Fungi</taxon>
        <taxon>Dikarya</taxon>
        <taxon>Ascomycota</taxon>
        <taxon>Pezizomycotina</taxon>
        <taxon>Sordariomycetes</taxon>
        <taxon>Hypocreomycetidae</taxon>
        <taxon>Hypocreales</taxon>
        <taxon>Hypocreaceae</taxon>
        <taxon>Trichoderma</taxon>
    </lineage>
</organism>
<dbReference type="EMBL" id="KZ679133">
    <property type="protein sequence ID" value="PTB75584.1"/>
    <property type="molecule type" value="Genomic_DNA"/>
</dbReference>
<proteinExistence type="predicted"/>
<reference evidence="1 2" key="1">
    <citation type="submission" date="2016-07" db="EMBL/GenBank/DDBJ databases">
        <title>Multiple horizontal gene transfer events from other fungi enriched the ability of initially mycotrophic Trichoderma (Ascomycota) to feed on dead plant biomass.</title>
        <authorList>
            <consortium name="DOE Joint Genome Institute"/>
            <person name="Aerts A."/>
            <person name="Atanasova L."/>
            <person name="Chenthamara K."/>
            <person name="Zhang J."/>
            <person name="Grujic M."/>
            <person name="Henrissat B."/>
            <person name="Kuo A."/>
            <person name="Salamov A."/>
            <person name="Lipzen A."/>
            <person name="Labutti K."/>
            <person name="Barry K."/>
            <person name="Miao Y."/>
            <person name="Rahimi M.J."/>
            <person name="Shen Q."/>
            <person name="Grigoriev I.V."/>
            <person name="Kubicek C.P."/>
            <person name="Druzhinina I.S."/>
        </authorList>
    </citation>
    <scope>NUCLEOTIDE SEQUENCE [LARGE SCALE GENOMIC DNA]</scope>
    <source>
        <strain evidence="1 2">ATCC 18648</strain>
    </source>
</reference>
<dbReference type="OrthoDB" id="8062037at2759"/>
<accession>A0A2T4C236</accession>
<gene>
    <name evidence="1" type="ORF">M440DRAFT_1402118</name>
</gene>
<name>A0A2T4C236_TRILO</name>
<dbReference type="AlphaFoldDB" id="A0A2T4C236"/>
<protein>
    <submittedName>
        <fullName evidence="1">Uncharacterized protein</fullName>
    </submittedName>
</protein>
<dbReference type="Proteomes" id="UP000240760">
    <property type="component" value="Unassembled WGS sequence"/>
</dbReference>
<keyword evidence="2" id="KW-1185">Reference proteome</keyword>
<dbReference type="STRING" id="983965.A0A2T4C236"/>